<dbReference type="Pfam" id="PF00071">
    <property type="entry name" value="Ras"/>
    <property type="match status" value="1"/>
</dbReference>
<evidence type="ECO:0000313" key="12">
    <source>
        <dbReference type="Proteomes" id="UP000011083"/>
    </source>
</evidence>
<keyword evidence="9" id="KW-0636">Prenylation</keyword>
<dbReference type="InterPro" id="IPR001806">
    <property type="entry name" value="Small_GTPase"/>
</dbReference>
<dbReference type="PROSITE" id="PS51421">
    <property type="entry name" value="RAS"/>
    <property type="match status" value="1"/>
</dbReference>
<keyword evidence="8" id="KW-0449">Lipoprotein</keyword>
<protein>
    <submittedName>
        <fullName evidence="11">Ras subfamily protein</fullName>
    </submittedName>
</protein>
<accession>L8GXF9</accession>
<evidence type="ECO:0000256" key="1">
    <source>
        <dbReference type="ARBA" id="ARBA00004342"/>
    </source>
</evidence>
<evidence type="ECO:0000256" key="2">
    <source>
        <dbReference type="ARBA" id="ARBA00010142"/>
    </source>
</evidence>
<evidence type="ECO:0000256" key="9">
    <source>
        <dbReference type="ARBA" id="ARBA00023289"/>
    </source>
</evidence>
<dbReference type="GO" id="GO:0005525">
    <property type="term" value="F:GTP binding"/>
    <property type="evidence" value="ECO:0007669"/>
    <property type="project" value="UniProtKB-KW"/>
</dbReference>
<dbReference type="Gene3D" id="3.40.50.300">
    <property type="entry name" value="P-loop containing nucleotide triphosphate hydrolases"/>
    <property type="match status" value="1"/>
</dbReference>
<dbReference type="GO" id="GO:0005886">
    <property type="term" value="C:plasma membrane"/>
    <property type="evidence" value="ECO:0007669"/>
    <property type="project" value="UniProtKB-SubCell"/>
</dbReference>
<evidence type="ECO:0000256" key="7">
    <source>
        <dbReference type="ARBA" id="ARBA00023136"/>
    </source>
</evidence>
<keyword evidence="12" id="KW-1185">Reference proteome</keyword>
<dbReference type="OrthoDB" id="8830751at2759"/>
<evidence type="ECO:0000256" key="4">
    <source>
        <dbReference type="ARBA" id="ARBA00022481"/>
    </source>
</evidence>
<evidence type="ECO:0000256" key="10">
    <source>
        <dbReference type="SAM" id="MobiDB-lite"/>
    </source>
</evidence>
<dbReference type="KEGG" id="acan:ACA1_064570"/>
<dbReference type="InterPro" id="IPR027443">
    <property type="entry name" value="IPNS-like_sf"/>
</dbReference>
<feature type="region of interest" description="Disordered" evidence="10">
    <location>
        <begin position="440"/>
        <end position="459"/>
    </location>
</feature>
<comment type="subcellular location">
    <subcellularLocation>
        <location evidence="1">Cell membrane</location>
        <topology evidence="1">Lipid-anchor</topology>
        <orientation evidence="1">Cytoplasmic side</orientation>
    </subcellularLocation>
</comment>
<dbReference type="InterPro" id="IPR027417">
    <property type="entry name" value="P-loop_NTPase"/>
</dbReference>
<dbReference type="PANTHER" id="PTHR24072">
    <property type="entry name" value="RHO FAMILY GTPASE"/>
    <property type="match status" value="1"/>
</dbReference>
<keyword evidence="3" id="KW-1003">Cell membrane</keyword>
<evidence type="ECO:0000256" key="8">
    <source>
        <dbReference type="ARBA" id="ARBA00023288"/>
    </source>
</evidence>
<keyword evidence="6" id="KW-0342">GTP-binding</keyword>
<dbReference type="SUPFAM" id="SSF52540">
    <property type="entry name" value="P-loop containing nucleoside triphosphate hydrolases"/>
    <property type="match status" value="1"/>
</dbReference>
<dbReference type="CDD" id="cd00157">
    <property type="entry name" value="Rho"/>
    <property type="match status" value="1"/>
</dbReference>
<dbReference type="SMART" id="SM00174">
    <property type="entry name" value="RHO"/>
    <property type="match status" value="1"/>
</dbReference>
<dbReference type="STRING" id="1257118.L8GXF9"/>
<dbReference type="EMBL" id="KB007974">
    <property type="protein sequence ID" value="ELR17670.1"/>
    <property type="molecule type" value="Genomic_DNA"/>
</dbReference>
<feature type="compositionally biased region" description="Basic and acidic residues" evidence="10">
    <location>
        <begin position="440"/>
        <end position="458"/>
    </location>
</feature>
<dbReference type="PROSITE" id="PS51419">
    <property type="entry name" value="RAB"/>
    <property type="match status" value="1"/>
</dbReference>
<evidence type="ECO:0000256" key="5">
    <source>
        <dbReference type="ARBA" id="ARBA00022741"/>
    </source>
</evidence>
<dbReference type="PROSITE" id="PS51420">
    <property type="entry name" value="RHO"/>
    <property type="match status" value="1"/>
</dbReference>
<dbReference type="RefSeq" id="XP_004339683.1">
    <property type="nucleotide sequence ID" value="XM_004339635.1"/>
</dbReference>
<dbReference type="GeneID" id="14918512"/>
<dbReference type="GO" id="GO:0008104">
    <property type="term" value="P:intracellular protein localization"/>
    <property type="evidence" value="ECO:0007669"/>
    <property type="project" value="UniProtKB-ARBA"/>
</dbReference>
<feature type="compositionally biased region" description="Basic residues" evidence="10">
    <location>
        <begin position="697"/>
        <end position="706"/>
    </location>
</feature>
<evidence type="ECO:0000256" key="6">
    <source>
        <dbReference type="ARBA" id="ARBA00023134"/>
    </source>
</evidence>
<organism evidence="11 12">
    <name type="scientific">Acanthamoeba castellanii (strain ATCC 30010 / Neff)</name>
    <dbReference type="NCBI Taxonomy" id="1257118"/>
    <lineage>
        <taxon>Eukaryota</taxon>
        <taxon>Amoebozoa</taxon>
        <taxon>Discosea</taxon>
        <taxon>Longamoebia</taxon>
        <taxon>Centramoebida</taxon>
        <taxon>Acanthamoebidae</taxon>
        <taxon>Acanthamoeba</taxon>
    </lineage>
</organism>
<dbReference type="InterPro" id="IPR005225">
    <property type="entry name" value="Small_GTP-bd"/>
</dbReference>
<dbReference type="SUPFAM" id="SSF51197">
    <property type="entry name" value="Clavaminate synthase-like"/>
    <property type="match status" value="1"/>
</dbReference>
<keyword evidence="7" id="KW-0472">Membrane</keyword>
<comment type="similarity">
    <text evidence="2">Belongs to the small GTPase superfamily. Rho family.</text>
</comment>
<dbReference type="FunFam" id="3.40.50.300:FF:000983">
    <property type="entry name" value="Rho family GTPase"/>
    <property type="match status" value="1"/>
</dbReference>
<proteinExistence type="inferred from homology"/>
<dbReference type="SMART" id="SM00173">
    <property type="entry name" value="RAS"/>
    <property type="match status" value="1"/>
</dbReference>
<keyword evidence="5" id="KW-0547">Nucleotide-binding</keyword>
<evidence type="ECO:0000256" key="3">
    <source>
        <dbReference type="ARBA" id="ARBA00022475"/>
    </source>
</evidence>
<gene>
    <name evidence="11" type="ORF">ACA1_064570</name>
</gene>
<name>L8GXF9_ACACF</name>
<dbReference type="GO" id="GO:0003924">
    <property type="term" value="F:GTPase activity"/>
    <property type="evidence" value="ECO:0007669"/>
    <property type="project" value="InterPro"/>
</dbReference>
<dbReference type="Gene3D" id="2.60.120.330">
    <property type="entry name" value="B-lactam Antibiotic, Isopenicillin N Synthase, Chain"/>
    <property type="match status" value="1"/>
</dbReference>
<sequence length="714" mass="78909">MEAGTPWTSLPSGHQASTVRIVRLPSSPGCATDDWRERIRDEVRRHSFALLSFVDDHHEDHEKGAEEEERKVRRKSLHQLLADHRERVRPQFFDQPASAKRRLDPDVFAALTAAAAEATKNEGNAAAARGSERAKLTGRLGDTGYCLREGIKEQLQVRLGQRMPWPTAVNEEEEDGSGDGGMMKEEMEALFEMLDCVGRRCASALVADGASARLQAMLDPSPDHLRDILHAASKERSDEDEGCSADYTSSSVMTLTHYFNTDQGPEEPCRAHGDAGLLTLVVDPTPGLQLFDPCGAKWLDCADLAPLEQAQGVRVDAVLMIGEALHRFTQGGVGVTSHRVVNTGQPRSSTVFKLRPRPDVVGPRTEADYALLLLQQPVVTQLKRREEEAVALWQETGFDVLVHVLGFLRDERDVLWRRIVARLSRELGLDLVARYAAKRESESEDVDKNENEKERERESEEAEVVDYKRLYVEYVRELQASAGHLKDMHEAQDFYLNQVHLPPLGSSYTSLKIVTVGSGAVGKTSMLVTFASGSFPQEYIPTVFDEWTGNLRVDGNVVSFGLWDTAGQSEYDRLRPLSYPQTDCFFMCFAVNDRASFAEARDKFVPEVRLHCPSAPIILVGTKADLRDTDDALSLVPVAEGVALAQELGLLMYVECSSKANSNVQEVIHLGIKAPLLKAAGLLRLHHTNSGGGGGGKAKKTKKKAGKRDQCSMQ</sequence>
<dbReference type="NCBIfam" id="TIGR00231">
    <property type="entry name" value="small_GTP"/>
    <property type="match status" value="1"/>
</dbReference>
<evidence type="ECO:0000313" key="11">
    <source>
        <dbReference type="EMBL" id="ELR17670.1"/>
    </source>
</evidence>
<reference evidence="11 12" key="1">
    <citation type="journal article" date="2013" name="Genome Biol.">
        <title>Genome of Acanthamoeba castellanii highlights extensive lateral gene transfer and early evolution of tyrosine kinase signaling.</title>
        <authorList>
            <person name="Clarke M."/>
            <person name="Lohan A.J."/>
            <person name="Liu B."/>
            <person name="Lagkouvardos I."/>
            <person name="Roy S."/>
            <person name="Zafar N."/>
            <person name="Bertelli C."/>
            <person name="Schilde C."/>
            <person name="Kianianmomeni A."/>
            <person name="Burglin T.R."/>
            <person name="Frech C."/>
            <person name="Turcotte B."/>
            <person name="Kopec K.O."/>
            <person name="Synnott J.M."/>
            <person name="Choo C."/>
            <person name="Paponov I."/>
            <person name="Finkler A."/>
            <person name="Soon Heng Tan C."/>
            <person name="Hutchins A.P."/>
            <person name="Weinmeier T."/>
            <person name="Rattei T."/>
            <person name="Chu J.S."/>
            <person name="Gimenez G."/>
            <person name="Irimia M."/>
            <person name="Rigden D.J."/>
            <person name="Fitzpatrick D.A."/>
            <person name="Lorenzo-Morales J."/>
            <person name="Bateman A."/>
            <person name="Chiu C.H."/>
            <person name="Tang P."/>
            <person name="Hegemann P."/>
            <person name="Fromm H."/>
            <person name="Raoult D."/>
            <person name="Greub G."/>
            <person name="Miranda-Saavedra D."/>
            <person name="Chen N."/>
            <person name="Nash P."/>
            <person name="Ginger M.L."/>
            <person name="Horn M."/>
            <person name="Schaap P."/>
            <person name="Caler L."/>
            <person name="Loftus B."/>
        </authorList>
    </citation>
    <scope>NUCLEOTIDE SEQUENCE [LARGE SCALE GENOMIC DNA]</scope>
    <source>
        <strain evidence="11 12">Neff</strain>
    </source>
</reference>
<dbReference type="PRINTS" id="PR00449">
    <property type="entry name" value="RASTRNSFRMNG"/>
</dbReference>
<dbReference type="InterPro" id="IPR003578">
    <property type="entry name" value="Small_GTPase_Rho"/>
</dbReference>
<dbReference type="Proteomes" id="UP000011083">
    <property type="component" value="Unassembled WGS sequence"/>
</dbReference>
<keyword evidence="4" id="KW-0488">Methylation</keyword>
<feature type="region of interest" description="Disordered" evidence="10">
    <location>
        <begin position="688"/>
        <end position="714"/>
    </location>
</feature>
<dbReference type="GO" id="GO:0007264">
    <property type="term" value="P:small GTPase-mediated signal transduction"/>
    <property type="evidence" value="ECO:0007669"/>
    <property type="project" value="InterPro"/>
</dbReference>
<dbReference type="VEuPathDB" id="AmoebaDB:ACA1_064570"/>
<dbReference type="AlphaFoldDB" id="L8GXF9"/>
<dbReference type="SMART" id="SM00175">
    <property type="entry name" value="RAB"/>
    <property type="match status" value="1"/>
</dbReference>